<organism evidence="1 2">
    <name type="scientific">Rhipicephalus sanguineus</name>
    <name type="common">Brown dog tick</name>
    <name type="synonym">Ixodes sanguineus</name>
    <dbReference type="NCBI Taxonomy" id="34632"/>
    <lineage>
        <taxon>Eukaryota</taxon>
        <taxon>Metazoa</taxon>
        <taxon>Ecdysozoa</taxon>
        <taxon>Arthropoda</taxon>
        <taxon>Chelicerata</taxon>
        <taxon>Arachnida</taxon>
        <taxon>Acari</taxon>
        <taxon>Parasitiformes</taxon>
        <taxon>Ixodida</taxon>
        <taxon>Ixodoidea</taxon>
        <taxon>Ixodidae</taxon>
        <taxon>Rhipicephalinae</taxon>
        <taxon>Rhipicephalus</taxon>
        <taxon>Rhipicephalus</taxon>
    </lineage>
</organism>
<comment type="caution">
    <text evidence="1">The sequence shown here is derived from an EMBL/GenBank/DDBJ whole genome shotgun (WGS) entry which is preliminary data.</text>
</comment>
<accession>A0A9D4TCL9</accession>
<sequence>MRLDGNDETNAATHTSLVNNTTLCLQDDLKEWALSTQVPASHFTSLLKILKVYHPELPADARTLLKTQRDVELRTIGGGLYYYFGMTSQLTTHASDYLTDGCGTLSLIVNIDGLPISKSSRRQFWPVLVMVKESRVRSPFIVALYEGEHKPQD</sequence>
<dbReference type="AlphaFoldDB" id="A0A9D4TCL9"/>
<dbReference type="PANTHER" id="PTHR33053:SF26">
    <property type="entry name" value="TRANSPOSASE DOMAIN-CONTAINING PROTEIN"/>
    <property type="match status" value="1"/>
</dbReference>
<name>A0A9D4TCL9_RHISA</name>
<dbReference type="Proteomes" id="UP000821837">
    <property type="component" value="Unassembled WGS sequence"/>
</dbReference>
<evidence type="ECO:0000313" key="1">
    <source>
        <dbReference type="EMBL" id="KAH7985366.1"/>
    </source>
</evidence>
<reference evidence="1" key="1">
    <citation type="journal article" date="2020" name="Cell">
        <title>Large-Scale Comparative Analyses of Tick Genomes Elucidate Their Genetic Diversity and Vector Capacities.</title>
        <authorList>
            <consortium name="Tick Genome and Microbiome Consortium (TIGMIC)"/>
            <person name="Jia N."/>
            <person name="Wang J."/>
            <person name="Shi W."/>
            <person name="Du L."/>
            <person name="Sun Y."/>
            <person name="Zhan W."/>
            <person name="Jiang J.F."/>
            <person name="Wang Q."/>
            <person name="Zhang B."/>
            <person name="Ji P."/>
            <person name="Bell-Sakyi L."/>
            <person name="Cui X.M."/>
            <person name="Yuan T.T."/>
            <person name="Jiang B.G."/>
            <person name="Yang W.F."/>
            <person name="Lam T.T."/>
            <person name="Chang Q.C."/>
            <person name="Ding S.J."/>
            <person name="Wang X.J."/>
            <person name="Zhu J.G."/>
            <person name="Ruan X.D."/>
            <person name="Zhao L."/>
            <person name="Wei J.T."/>
            <person name="Ye R.Z."/>
            <person name="Que T.C."/>
            <person name="Du C.H."/>
            <person name="Zhou Y.H."/>
            <person name="Cheng J.X."/>
            <person name="Dai P.F."/>
            <person name="Guo W.B."/>
            <person name="Han X.H."/>
            <person name="Huang E.J."/>
            <person name="Li L.F."/>
            <person name="Wei W."/>
            <person name="Gao Y.C."/>
            <person name="Liu J.Z."/>
            <person name="Shao H.Z."/>
            <person name="Wang X."/>
            <person name="Wang C.C."/>
            <person name="Yang T.C."/>
            <person name="Huo Q.B."/>
            <person name="Li W."/>
            <person name="Chen H.Y."/>
            <person name="Chen S.E."/>
            <person name="Zhou L.G."/>
            <person name="Ni X.B."/>
            <person name="Tian J.H."/>
            <person name="Sheng Y."/>
            <person name="Liu T."/>
            <person name="Pan Y.S."/>
            <person name="Xia L.Y."/>
            <person name="Li J."/>
            <person name="Zhao F."/>
            <person name="Cao W.C."/>
        </authorList>
    </citation>
    <scope>NUCLEOTIDE SEQUENCE</scope>
    <source>
        <strain evidence="1">Rsan-2018</strain>
    </source>
</reference>
<gene>
    <name evidence="1" type="ORF">HPB52_025691</name>
</gene>
<reference evidence="1" key="2">
    <citation type="submission" date="2021-09" db="EMBL/GenBank/DDBJ databases">
        <authorList>
            <person name="Jia N."/>
            <person name="Wang J."/>
            <person name="Shi W."/>
            <person name="Du L."/>
            <person name="Sun Y."/>
            <person name="Zhan W."/>
            <person name="Jiang J."/>
            <person name="Wang Q."/>
            <person name="Zhang B."/>
            <person name="Ji P."/>
            <person name="Sakyi L.B."/>
            <person name="Cui X."/>
            <person name="Yuan T."/>
            <person name="Jiang B."/>
            <person name="Yang W."/>
            <person name="Lam T.T.-Y."/>
            <person name="Chang Q."/>
            <person name="Ding S."/>
            <person name="Wang X."/>
            <person name="Zhu J."/>
            <person name="Ruan X."/>
            <person name="Zhao L."/>
            <person name="Wei J."/>
            <person name="Que T."/>
            <person name="Du C."/>
            <person name="Cheng J."/>
            <person name="Dai P."/>
            <person name="Han X."/>
            <person name="Huang E."/>
            <person name="Gao Y."/>
            <person name="Liu J."/>
            <person name="Shao H."/>
            <person name="Ye R."/>
            <person name="Li L."/>
            <person name="Wei W."/>
            <person name="Wang X."/>
            <person name="Wang C."/>
            <person name="Huo Q."/>
            <person name="Li W."/>
            <person name="Guo W."/>
            <person name="Chen H."/>
            <person name="Chen S."/>
            <person name="Zhou L."/>
            <person name="Zhou L."/>
            <person name="Ni X."/>
            <person name="Tian J."/>
            <person name="Zhou Y."/>
            <person name="Sheng Y."/>
            <person name="Liu T."/>
            <person name="Pan Y."/>
            <person name="Xia L."/>
            <person name="Li J."/>
            <person name="Zhao F."/>
            <person name="Cao W."/>
        </authorList>
    </citation>
    <scope>NUCLEOTIDE SEQUENCE</scope>
    <source>
        <strain evidence="1">Rsan-2018</strain>
        <tissue evidence="1">Larvae</tissue>
    </source>
</reference>
<protein>
    <submittedName>
        <fullName evidence="1">Uncharacterized protein</fullName>
    </submittedName>
</protein>
<proteinExistence type="predicted"/>
<evidence type="ECO:0000313" key="2">
    <source>
        <dbReference type="Proteomes" id="UP000821837"/>
    </source>
</evidence>
<keyword evidence="2" id="KW-1185">Reference proteome</keyword>
<dbReference type="EMBL" id="JABSTV010000965">
    <property type="protein sequence ID" value="KAH7985366.1"/>
    <property type="molecule type" value="Genomic_DNA"/>
</dbReference>
<dbReference type="PANTHER" id="PTHR33053">
    <property type="entry name" value="PROTEIN, PUTATIVE-RELATED"/>
    <property type="match status" value="1"/>
</dbReference>